<feature type="non-terminal residue" evidence="1">
    <location>
        <position position="90"/>
    </location>
</feature>
<organism evidence="1">
    <name type="scientific">hydrothermal vent metagenome</name>
    <dbReference type="NCBI Taxonomy" id="652676"/>
    <lineage>
        <taxon>unclassified sequences</taxon>
        <taxon>metagenomes</taxon>
        <taxon>ecological metagenomes</taxon>
    </lineage>
</organism>
<dbReference type="EMBL" id="UOFZ01000077">
    <property type="protein sequence ID" value="VAX12967.1"/>
    <property type="molecule type" value="Genomic_DNA"/>
</dbReference>
<gene>
    <name evidence="1" type="ORF">MNBD_GAMMA24-2602</name>
</gene>
<name>A0A3B1C7Z8_9ZZZZ</name>
<accession>A0A3B1C7Z8</accession>
<sequence>MKKMISIVFYLSLLILPLTSQAEITVVDVALEVTSLSINIDDSLNGYAIVKRCPTCADIRLNIDRTTQAISRGKTISMHKLNHLKANYAL</sequence>
<reference evidence="1" key="1">
    <citation type="submission" date="2018-06" db="EMBL/GenBank/DDBJ databases">
        <authorList>
            <person name="Zhirakovskaya E."/>
        </authorList>
    </citation>
    <scope>NUCLEOTIDE SEQUENCE</scope>
</reference>
<proteinExistence type="predicted"/>
<protein>
    <submittedName>
        <fullName evidence="1">Uncharacterized protein</fullName>
    </submittedName>
</protein>
<evidence type="ECO:0000313" key="1">
    <source>
        <dbReference type="EMBL" id="VAX12967.1"/>
    </source>
</evidence>
<dbReference type="AlphaFoldDB" id="A0A3B1C7Z8"/>